<dbReference type="RefSeq" id="WP_078932183.1">
    <property type="nucleotide sequence ID" value="NZ_FUWG01000002.1"/>
</dbReference>
<dbReference type="Pfam" id="PF00440">
    <property type="entry name" value="TetR_N"/>
    <property type="match status" value="1"/>
</dbReference>
<feature type="domain" description="HTH tetR-type" evidence="3">
    <location>
        <begin position="5"/>
        <end position="65"/>
    </location>
</feature>
<evidence type="ECO:0000313" key="4">
    <source>
        <dbReference type="EMBL" id="SJZ29798.1"/>
    </source>
</evidence>
<name>A0A1T4JI52_TREPO</name>
<dbReference type="EMBL" id="FUWG01000002">
    <property type="protein sequence ID" value="SJZ29798.1"/>
    <property type="molecule type" value="Genomic_DNA"/>
</dbReference>
<dbReference type="InterPro" id="IPR001647">
    <property type="entry name" value="HTH_TetR"/>
</dbReference>
<dbReference type="OrthoDB" id="9808476at2"/>
<evidence type="ECO:0000313" key="5">
    <source>
        <dbReference type="Proteomes" id="UP000190423"/>
    </source>
</evidence>
<dbReference type="PANTHER" id="PTHR43479:SF11">
    <property type="entry name" value="ACREF_ENVCD OPERON REPRESSOR-RELATED"/>
    <property type="match status" value="1"/>
</dbReference>
<dbReference type="Gene3D" id="1.10.357.10">
    <property type="entry name" value="Tetracycline Repressor, domain 2"/>
    <property type="match status" value="1"/>
</dbReference>
<keyword evidence="5" id="KW-1185">Reference proteome</keyword>
<evidence type="ECO:0000256" key="2">
    <source>
        <dbReference type="PROSITE-ProRule" id="PRU00335"/>
    </source>
</evidence>
<accession>A0A1T4JI52</accession>
<sequence>MGRKRISREKIINAFLFCAFDKSAGATSLQDIADFLEIKKASLYNHFGSKDEMYDATLVYCSDYLNFVNFIPEDINRDGKIYEEDAYDGFRKIIKRHIQLYENEPLFQIFTFVHSEKYFNKNAAEIAENELIKIERGIAELVKGFAEKEKLRRLPHDELRRFSEWFAATLAQQTDLYIMRKKEIVRQNPESGAGSLFSLPTDAYALEDIFSQTDAYLKTIAP</sequence>
<feature type="DNA-binding region" description="H-T-H motif" evidence="2">
    <location>
        <begin position="28"/>
        <end position="47"/>
    </location>
</feature>
<dbReference type="Proteomes" id="UP000190423">
    <property type="component" value="Unassembled WGS sequence"/>
</dbReference>
<keyword evidence="1 2" id="KW-0238">DNA-binding</keyword>
<dbReference type="STRING" id="261392.SAMN02745149_00277"/>
<evidence type="ECO:0000256" key="1">
    <source>
        <dbReference type="ARBA" id="ARBA00023125"/>
    </source>
</evidence>
<dbReference type="SUPFAM" id="SSF46689">
    <property type="entry name" value="Homeodomain-like"/>
    <property type="match status" value="1"/>
</dbReference>
<dbReference type="GeneID" id="78315599"/>
<evidence type="ECO:0000259" key="3">
    <source>
        <dbReference type="PROSITE" id="PS50977"/>
    </source>
</evidence>
<gene>
    <name evidence="4" type="ORF">SAMN02745149_00277</name>
</gene>
<dbReference type="InterPro" id="IPR009057">
    <property type="entry name" value="Homeodomain-like_sf"/>
</dbReference>
<organism evidence="4 5">
    <name type="scientific">Treponema porcinum</name>
    <dbReference type="NCBI Taxonomy" id="261392"/>
    <lineage>
        <taxon>Bacteria</taxon>
        <taxon>Pseudomonadati</taxon>
        <taxon>Spirochaetota</taxon>
        <taxon>Spirochaetia</taxon>
        <taxon>Spirochaetales</taxon>
        <taxon>Treponemataceae</taxon>
        <taxon>Treponema</taxon>
    </lineage>
</organism>
<proteinExistence type="predicted"/>
<protein>
    <submittedName>
        <fullName evidence="4">Transcriptional regulator, TetR family</fullName>
    </submittedName>
</protein>
<reference evidence="4 5" key="1">
    <citation type="submission" date="2017-02" db="EMBL/GenBank/DDBJ databases">
        <authorList>
            <person name="Peterson S.W."/>
        </authorList>
    </citation>
    <scope>NUCLEOTIDE SEQUENCE [LARGE SCALE GENOMIC DNA]</scope>
    <source>
        <strain evidence="4 5">ATCC BAA-908</strain>
    </source>
</reference>
<dbReference type="AlphaFoldDB" id="A0A1T4JI52"/>
<dbReference type="PROSITE" id="PS50977">
    <property type="entry name" value="HTH_TETR_2"/>
    <property type="match status" value="1"/>
</dbReference>
<dbReference type="PANTHER" id="PTHR43479">
    <property type="entry name" value="ACREF/ENVCD OPERON REPRESSOR-RELATED"/>
    <property type="match status" value="1"/>
</dbReference>
<dbReference type="GO" id="GO:0003677">
    <property type="term" value="F:DNA binding"/>
    <property type="evidence" value="ECO:0007669"/>
    <property type="project" value="UniProtKB-UniRule"/>
</dbReference>
<dbReference type="InterPro" id="IPR050624">
    <property type="entry name" value="HTH-type_Tx_Regulator"/>
</dbReference>